<organism evidence="3 4">
    <name type="scientific">Streptomyces humidus</name>
    <dbReference type="NCBI Taxonomy" id="52259"/>
    <lineage>
        <taxon>Bacteria</taxon>
        <taxon>Bacillati</taxon>
        <taxon>Actinomycetota</taxon>
        <taxon>Actinomycetes</taxon>
        <taxon>Kitasatosporales</taxon>
        <taxon>Streptomycetaceae</taxon>
        <taxon>Streptomyces</taxon>
    </lineage>
</organism>
<sequence>MPAPGAGAPSPAHRGHGGGAAAPSPARVTAVSLAAGAGERAGFRSVATLLIVHHTPSPHCQALFEAVVSGATAPDIAGVRVERRAALAATASDVLAADAFVLGTPANLGYMSGALKHFFDQVYYPCLDATRGRPFGYYVHGGNDVTGAMRAIETVTTGLGWRSAAEPVTVIGEPGRSDLEACWELGATLAAGVMD</sequence>
<feature type="domain" description="NADPH-dependent FMN reductase-like" evidence="2">
    <location>
        <begin position="85"/>
        <end position="145"/>
    </location>
</feature>
<dbReference type="Gene3D" id="3.40.50.360">
    <property type="match status" value="1"/>
</dbReference>
<evidence type="ECO:0000259" key="2">
    <source>
        <dbReference type="Pfam" id="PF03358"/>
    </source>
</evidence>
<evidence type="ECO:0000256" key="1">
    <source>
        <dbReference type="SAM" id="MobiDB-lite"/>
    </source>
</evidence>
<comment type="caution">
    <text evidence="3">The sequence shown here is derived from an EMBL/GenBank/DDBJ whole genome shotgun (WGS) entry which is preliminary data.</text>
</comment>
<dbReference type="Pfam" id="PF03358">
    <property type="entry name" value="FMN_red"/>
    <property type="match status" value="1"/>
</dbReference>
<dbReference type="InterPro" id="IPR029039">
    <property type="entry name" value="Flavoprotein-like_sf"/>
</dbReference>
<dbReference type="SUPFAM" id="SSF52218">
    <property type="entry name" value="Flavoproteins"/>
    <property type="match status" value="1"/>
</dbReference>
<dbReference type="InterPro" id="IPR005025">
    <property type="entry name" value="FMN_Rdtase-like_dom"/>
</dbReference>
<reference evidence="3" key="1">
    <citation type="journal article" date="2014" name="Int. J. Syst. Evol. Microbiol.">
        <title>Complete genome sequence of Corynebacterium casei LMG S-19264T (=DSM 44701T), isolated from a smear-ripened cheese.</title>
        <authorList>
            <consortium name="US DOE Joint Genome Institute (JGI-PGF)"/>
            <person name="Walter F."/>
            <person name="Albersmeier A."/>
            <person name="Kalinowski J."/>
            <person name="Ruckert C."/>
        </authorList>
    </citation>
    <scope>NUCLEOTIDE SEQUENCE</scope>
    <source>
        <strain evidence="3">JCM 4386</strain>
    </source>
</reference>
<evidence type="ECO:0000313" key="4">
    <source>
        <dbReference type="Proteomes" id="UP000606194"/>
    </source>
</evidence>
<keyword evidence="4" id="KW-1185">Reference proteome</keyword>
<protein>
    <submittedName>
        <fullName evidence="3">Flavodoxin</fullName>
    </submittedName>
</protein>
<feature type="compositionally biased region" description="Low complexity" evidence="1">
    <location>
        <begin position="1"/>
        <end position="12"/>
    </location>
</feature>
<name>A0A918G0X2_9ACTN</name>
<dbReference type="AlphaFoldDB" id="A0A918G0X2"/>
<dbReference type="Proteomes" id="UP000606194">
    <property type="component" value="Unassembled WGS sequence"/>
</dbReference>
<reference evidence="3" key="2">
    <citation type="submission" date="2020-09" db="EMBL/GenBank/DDBJ databases">
        <authorList>
            <person name="Sun Q."/>
            <person name="Ohkuma M."/>
        </authorList>
    </citation>
    <scope>NUCLEOTIDE SEQUENCE</scope>
    <source>
        <strain evidence="3">JCM 4386</strain>
    </source>
</reference>
<evidence type="ECO:0000313" key="3">
    <source>
        <dbReference type="EMBL" id="GGS11286.1"/>
    </source>
</evidence>
<dbReference type="GO" id="GO:0016491">
    <property type="term" value="F:oxidoreductase activity"/>
    <property type="evidence" value="ECO:0007669"/>
    <property type="project" value="InterPro"/>
</dbReference>
<accession>A0A918G0X2</accession>
<gene>
    <name evidence="3" type="ORF">GCM10010269_57960</name>
</gene>
<proteinExistence type="predicted"/>
<dbReference type="EMBL" id="BMTL01000027">
    <property type="protein sequence ID" value="GGS11286.1"/>
    <property type="molecule type" value="Genomic_DNA"/>
</dbReference>
<feature type="region of interest" description="Disordered" evidence="1">
    <location>
        <begin position="1"/>
        <end position="23"/>
    </location>
</feature>